<feature type="non-terminal residue" evidence="2">
    <location>
        <position position="1"/>
    </location>
</feature>
<dbReference type="RefSeq" id="XP_033649541.1">
    <property type="nucleotide sequence ID" value="XM_033802143.1"/>
</dbReference>
<dbReference type="Pfam" id="PF05225">
    <property type="entry name" value="HTH_psq"/>
    <property type="match status" value="1"/>
</dbReference>
<dbReference type="GO" id="GO:0003677">
    <property type="term" value="F:DNA binding"/>
    <property type="evidence" value="ECO:0007669"/>
    <property type="project" value="InterPro"/>
</dbReference>
<dbReference type="EMBL" id="ML986528">
    <property type="protein sequence ID" value="KAF2272002.1"/>
    <property type="molecule type" value="Genomic_DNA"/>
</dbReference>
<dbReference type="GeneID" id="54555318"/>
<reference evidence="2" key="1">
    <citation type="journal article" date="2020" name="Stud. Mycol.">
        <title>101 Dothideomycetes genomes: a test case for predicting lifestyles and emergence of pathogens.</title>
        <authorList>
            <person name="Haridas S."/>
            <person name="Albert R."/>
            <person name="Binder M."/>
            <person name="Bloem J."/>
            <person name="Labutti K."/>
            <person name="Salamov A."/>
            <person name="Andreopoulos B."/>
            <person name="Baker S."/>
            <person name="Barry K."/>
            <person name="Bills G."/>
            <person name="Bluhm B."/>
            <person name="Cannon C."/>
            <person name="Castanera R."/>
            <person name="Culley D."/>
            <person name="Daum C."/>
            <person name="Ezra D."/>
            <person name="Gonzalez J."/>
            <person name="Henrissat B."/>
            <person name="Kuo A."/>
            <person name="Liang C."/>
            <person name="Lipzen A."/>
            <person name="Lutzoni F."/>
            <person name="Magnuson J."/>
            <person name="Mondo S."/>
            <person name="Nolan M."/>
            <person name="Ohm R."/>
            <person name="Pangilinan J."/>
            <person name="Park H.-J."/>
            <person name="Ramirez L."/>
            <person name="Alfaro M."/>
            <person name="Sun H."/>
            <person name="Tritt A."/>
            <person name="Yoshinaga Y."/>
            <person name="Zwiers L.-H."/>
            <person name="Turgeon B."/>
            <person name="Goodwin S."/>
            <person name="Spatafora J."/>
            <person name="Crous P."/>
            <person name="Grigoriev I."/>
        </authorList>
    </citation>
    <scope>NUCLEOTIDE SEQUENCE</scope>
    <source>
        <strain evidence="2">CBS 379.55</strain>
    </source>
</reference>
<protein>
    <recommendedName>
        <fullName evidence="1">HTH psq-type domain-containing protein</fullName>
    </recommendedName>
</protein>
<sequence length="99" mass="11313">GKINETYYTYITAKNKNDDGFCRACKRTTHTTERRTPLSINISHFQTAMSQPRNVELLSCEERIIMAIQAIKRDPNLSQRCAASIYNVSECTLRARRAG</sequence>
<evidence type="ECO:0000259" key="1">
    <source>
        <dbReference type="Pfam" id="PF05225"/>
    </source>
</evidence>
<feature type="domain" description="HTH psq-type" evidence="1">
    <location>
        <begin position="61"/>
        <end position="97"/>
    </location>
</feature>
<name>A0A6A6J6I1_WESOR</name>
<organism evidence="2 3">
    <name type="scientific">Westerdykella ornata</name>
    <dbReference type="NCBI Taxonomy" id="318751"/>
    <lineage>
        <taxon>Eukaryota</taxon>
        <taxon>Fungi</taxon>
        <taxon>Dikarya</taxon>
        <taxon>Ascomycota</taxon>
        <taxon>Pezizomycotina</taxon>
        <taxon>Dothideomycetes</taxon>
        <taxon>Pleosporomycetidae</taxon>
        <taxon>Pleosporales</taxon>
        <taxon>Sporormiaceae</taxon>
        <taxon>Westerdykella</taxon>
    </lineage>
</organism>
<dbReference type="OrthoDB" id="3796492at2759"/>
<accession>A0A6A6J6I1</accession>
<evidence type="ECO:0000313" key="2">
    <source>
        <dbReference type="EMBL" id="KAF2272002.1"/>
    </source>
</evidence>
<dbReference type="AlphaFoldDB" id="A0A6A6J6I1"/>
<keyword evidence="3" id="KW-1185">Reference proteome</keyword>
<dbReference type="InterPro" id="IPR007889">
    <property type="entry name" value="HTH_Psq"/>
</dbReference>
<dbReference type="Proteomes" id="UP000800097">
    <property type="component" value="Unassembled WGS sequence"/>
</dbReference>
<proteinExistence type="predicted"/>
<gene>
    <name evidence="2" type="ORF">EI97DRAFT_485563</name>
</gene>
<evidence type="ECO:0000313" key="3">
    <source>
        <dbReference type="Proteomes" id="UP000800097"/>
    </source>
</evidence>